<evidence type="ECO:0000313" key="3">
    <source>
        <dbReference type="Proteomes" id="UP000798951"/>
    </source>
</evidence>
<dbReference type="Pfam" id="PF13784">
    <property type="entry name" value="Fic_N"/>
    <property type="match status" value="1"/>
</dbReference>
<dbReference type="PANTHER" id="PTHR13504">
    <property type="entry name" value="FIDO DOMAIN-CONTAINING PROTEIN DDB_G0283145"/>
    <property type="match status" value="1"/>
</dbReference>
<dbReference type="SUPFAM" id="SSF140931">
    <property type="entry name" value="Fic-like"/>
    <property type="match status" value="1"/>
</dbReference>
<organism evidence="2 3">
    <name type="scientific">Nocardia caishijiensis</name>
    <dbReference type="NCBI Taxonomy" id="184756"/>
    <lineage>
        <taxon>Bacteria</taxon>
        <taxon>Bacillati</taxon>
        <taxon>Actinomycetota</taxon>
        <taxon>Actinomycetes</taxon>
        <taxon>Mycobacteriales</taxon>
        <taxon>Nocardiaceae</taxon>
        <taxon>Nocardia</taxon>
    </lineage>
</organism>
<protein>
    <submittedName>
        <fullName evidence="2">Fic/DOC family protein</fullName>
    </submittedName>
</protein>
<evidence type="ECO:0000313" key="2">
    <source>
        <dbReference type="EMBL" id="KAF0849276.1"/>
    </source>
</evidence>
<gene>
    <name evidence="2" type="ORF">FNL39_101714</name>
</gene>
<evidence type="ECO:0000259" key="1">
    <source>
        <dbReference type="Pfam" id="PF13784"/>
    </source>
</evidence>
<dbReference type="Gene3D" id="1.10.3290.10">
    <property type="entry name" value="Fido-like domain"/>
    <property type="match status" value="1"/>
</dbReference>
<comment type="caution">
    <text evidence="2">The sequence shown here is derived from an EMBL/GenBank/DDBJ whole genome shotgun (WGS) entry which is preliminary data.</text>
</comment>
<dbReference type="EMBL" id="VMSD01000001">
    <property type="protein sequence ID" value="KAF0849276.1"/>
    <property type="molecule type" value="Genomic_DNA"/>
</dbReference>
<sequence length="222" mass="23973">MDIESIGNSPIGKIVPISGYDRRFDEEFAHFAFVPSPLPADFVLSGATYSVVVDATAAPARADQAASLLPNPDLLARPATRREAVSTSALEGTYAALSDVFEADFLERGQMSASVSEVQNYVSAAEHAYGWLAEGRPITLNMIEQLHQVLIDGTPSDGPEAGHVRTTQVFIGAGRGRVPTARYVPPPPGDLLRDGLLDWEQWIRQPSSTPSLIRIAAAHYQF</sequence>
<keyword evidence="3" id="KW-1185">Reference proteome</keyword>
<dbReference type="PANTHER" id="PTHR13504:SF38">
    <property type="entry name" value="FIDO DOMAIN-CONTAINING PROTEIN"/>
    <property type="match status" value="1"/>
</dbReference>
<dbReference type="RefSeq" id="WP_236573149.1">
    <property type="nucleotide sequence ID" value="NZ_VMSD01000001.1"/>
</dbReference>
<reference evidence="2 3" key="1">
    <citation type="submission" date="2019-07" db="EMBL/GenBank/DDBJ databases">
        <title>Genomic Encyclopedia of Type Strains, Phase IV (KMG-IV): sequencing the most valuable type-strain genomes for metagenomic binning, comparative biology and taxonomic classification.</title>
        <authorList>
            <person name="Goeker M."/>
        </authorList>
    </citation>
    <scope>NUCLEOTIDE SEQUENCE [LARGE SCALE GENOMIC DNA]</scope>
    <source>
        <strain evidence="2 3">DSM 44831</strain>
    </source>
</reference>
<dbReference type="InterPro" id="IPR036597">
    <property type="entry name" value="Fido-like_dom_sf"/>
</dbReference>
<dbReference type="InterPro" id="IPR040198">
    <property type="entry name" value="Fido_containing"/>
</dbReference>
<dbReference type="InterPro" id="IPR025758">
    <property type="entry name" value="Fic/DOC_N"/>
</dbReference>
<accession>A0ABQ6YUA1</accession>
<name>A0ABQ6YUA1_9NOCA</name>
<feature type="domain" description="Fic/DOC N-terminal" evidence="1">
    <location>
        <begin position="52"/>
        <end position="129"/>
    </location>
</feature>
<proteinExistence type="predicted"/>
<dbReference type="Proteomes" id="UP000798951">
    <property type="component" value="Unassembled WGS sequence"/>
</dbReference>